<dbReference type="PANTHER" id="PTHR11735:SF6">
    <property type="entry name" value="TRNA N6-ADENOSINE THREONYLCARBAMOYLTRANSFERASE, MITOCHONDRIAL"/>
    <property type="match status" value="1"/>
</dbReference>
<dbReference type="EMBL" id="JBBPHU010000008">
    <property type="protein sequence ID" value="KAK7514758.1"/>
    <property type="molecule type" value="Genomic_DNA"/>
</dbReference>
<comment type="subcellular location">
    <subcellularLocation>
        <location evidence="1">Mitochondrion</location>
    </subcellularLocation>
</comment>
<proteinExistence type="inferred from homology"/>
<dbReference type="PANTHER" id="PTHR11735">
    <property type="entry name" value="TRNA N6-ADENOSINE THREONYLCARBAMOYLTRANSFERASE"/>
    <property type="match status" value="1"/>
</dbReference>
<keyword evidence="1" id="KW-0496">Mitochondrion</keyword>
<keyword evidence="1" id="KW-0012">Acyltransferase</keyword>
<dbReference type="Gene3D" id="3.30.420.40">
    <property type="match status" value="2"/>
</dbReference>
<comment type="similarity">
    <text evidence="1">Belongs to the KAE1 / TsaD family.</text>
</comment>
<keyword evidence="4" id="KW-1185">Reference proteome</keyword>
<comment type="cofactor">
    <cofactor evidence="1">
        <name>a divalent metal cation</name>
        <dbReference type="ChEBI" id="CHEBI:60240"/>
    </cofactor>
    <text evidence="1">Binds 1 divalent metal cation per subunit.</text>
</comment>
<dbReference type="Proteomes" id="UP001363622">
    <property type="component" value="Unassembled WGS sequence"/>
</dbReference>
<name>A0ABR1KJ97_9PEZI</name>
<evidence type="ECO:0000313" key="4">
    <source>
        <dbReference type="Proteomes" id="UP001363622"/>
    </source>
</evidence>
<feature type="domain" description="Gcp-like" evidence="2">
    <location>
        <begin position="133"/>
        <end position="183"/>
    </location>
</feature>
<accession>A0ABR1KJ97</accession>
<comment type="subunit">
    <text evidence="1">Homodimer.</text>
</comment>
<dbReference type="InterPro" id="IPR022450">
    <property type="entry name" value="TsaD"/>
</dbReference>
<keyword evidence="1" id="KW-0819">tRNA processing</keyword>
<organism evidence="3 4">
    <name type="scientific">Phyllosticta citriasiana</name>
    <dbReference type="NCBI Taxonomy" id="595635"/>
    <lineage>
        <taxon>Eukaryota</taxon>
        <taxon>Fungi</taxon>
        <taxon>Dikarya</taxon>
        <taxon>Ascomycota</taxon>
        <taxon>Pezizomycotina</taxon>
        <taxon>Dothideomycetes</taxon>
        <taxon>Dothideomycetes incertae sedis</taxon>
        <taxon>Botryosphaeriales</taxon>
        <taxon>Phyllostictaceae</taxon>
        <taxon>Phyllosticta</taxon>
    </lineage>
</organism>
<dbReference type="HAMAP" id="MF_01445">
    <property type="entry name" value="TsaD"/>
    <property type="match status" value="1"/>
</dbReference>
<reference evidence="3 4" key="1">
    <citation type="submission" date="2024-04" db="EMBL/GenBank/DDBJ databases">
        <title>Phyllosticta paracitricarpa is synonymous to the EU quarantine fungus P. citricarpa based on phylogenomic analyses.</title>
        <authorList>
            <consortium name="Lawrence Berkeley National Laboratory"/>
            <person name="Van Ingen-Buijs V.A."/>
            <person name="Van Westerhoven A.C."/>
            <person name="Haridas S."/>
            <person name="Skiadas P."/>
            <person name="Martin F."/>
            <person name="Groenewald J.Z."/>
            <person name="Crous P.W."/>
            <person name="Seidl M.F."/>
        </authorList>
    </citation>
    <scope>NUCLEOTIDE SEQUENCE [LARGE SCALE GENOMIC DNA]</scope>
    <source>
        <strain evidence="3 4">CBS 123371</strain>
    </source>
</reference>
<feature type="domain" description="Gcp-like" evidence="2">
    <location>
        <begin position="206"/>
        <end position="450"/>
    </location>
</feature>
<dbReference type="SUPFAM" id="SSF53067">
    <property type="entry name" value="Actin-like ATPase domain"/>
    <property type="match status" value="2"/>
</dbReference>
<gene>
    <name evidence="3" type="ORF">IWZ03DRAFT_224508</name>
</gene>
<comment type="caution">
    <text evidence="3">The sequence shown here is derived from an EMBL/GenBank/DDBJ whole genome shotgun (WGS) entry which is preliminary data.</text>
</comment>
<comment type="catalytic activity">
    <reaction evidence="1">
        <text>L-threonylcarbamoyladenylate + adenosine(37) in tRNA = N(6)-L-threonylcarbamoyladenosine(37) in tRNA + AMP + H(+)</text>
        <dbReference type="Rhea" id="RHEA:37059"/>
        <dbReference type="Rhea" id="RHEA-COMP:10162"/>
        <dbReference type="Rhea" id="RHEA-COMP:10163"/>
        <dbReference type="ChEBI" id="CHEBI:15378"/>
        <dbReference type="ChEBI" id="CHEBI:73682"/>
        <dbReference type="ChEBI" id="CHEBI:74411"/>
        <dbReference type="ChEBI" id="CHEBI:74418"/>
        <dbReference type="ChEBI" id="CHEBI:456215"/>
        <dbReference type="EC" id="2.3.1.234"/>
    </reaction>
</comment>
<evidence type="ECO:0000256" key="1">
    <source>
        <dbReference type="HAMAP-Rule" id="MF_03179"/>
    </source>
</evidence>
<evidence type="ECO:0000313" key="3">
    <source>
        <dbReference type="EMBL" id="KAK7514758.1"/>
    </source>
</evidence>
<comment type="function">
    <text evidence="1">Required for the formation of a threonylcarbamoyl group on adenosine at position 37 (t(6)A37) in mitochondrial tRNAs that read codons beginning with adenine. Probably involved in the transfer of the threonylcarbamoyl moiety of threonylcarbamoyl-AMP (TC-AMP) to the N6 group of A37. Involved in mitochondrial genome maintenance.</text>
</comment>
<dbReference type="Pfam" id="PF00814">
    <property type="entry name" value="TsaD"/>
    <property type="match status" value="2"/>
</dbReference>
<protein>
    <submittedName>
        <fullName evidence="3">Glycoprotease family protein</fullName>
    </submittedName>
</protein>
<keyword evidence="1" id="KW-0808">Transferase</keyword>
<dbReference type="InterPro" id="IPR000905">
    <property type="entry name" value="Gcp-like_dom"/>
</dbReference>
<sequence length="489" mass="53318">MLRSSFCRARPPALAGPVSGPWQRRHLLTIGIETSCDDTSVAVLETRDQSRRLWPKDESDAVLHFHDKVTANNTSFKGIHPLAALESHHENIAPLLQKAIRHLPKVEQDKASNDLNVVAVPSEDASGVDFRMKPDFIAVTRGPGMMSNLSTGLQTAKGLATAWAIPLVGVHHMHAHALTPRLASALTHKSDADGSGPTGQNAPAVEPQFPFLSLLVSGGHTLIIRSDSLETHHVLGSTTDRAIGQCLDRAGRLIVPQNLVDDWGDAMYARLLECFAFPNGPEDYDYSPPKNRGEEIGKRVTSWGWGFQAPMGASPAGLKAFSMDMSFAGTLTSVENFIRFGLNKDTGRLSKMPRAAGDVSEDERRCMAREIMRITFEHLASRVVLALQDIAKTNPELAQSLPVVVSGGVASNMYMRRVLSEFLANKGYPDIKLLYPPLDLCTDNAAMIAWAGIEMFRAGHQTPLTCLPIRKWSLEDLITPPTNSDIQGA</sequence>
<keyword evidence="1" id="KW-0479">Metal-binding</keyword>
<evidence type="ECO:0000259" key="2">
    <source>
        <dbReference type="Pfam" id="PF00814"/>
    </source>
</evidence>
<dbReference type="InterPro" id="IPR043129">
    <property type="entry name" value="ATPase_NBD"/>
</dbReference>